<dbReference type="InterPro" id="IPR024674">
    <property type="entry name" value="HpaB/PvcC/4-BUDH_N"/>
</dbReference>
<name>A0ABU1M2M6_9BURK</name>
<dbReference type="EMBL" id="JAVDRP010000051">
    <property type="protein sequence ID" value="MDR6413281.1"/>
    <property type="molecule type" value="Genomic_DNA"/>
</dbReference>
<comment type="caution">
    <text evidence="2">The sequence shown here is derived from an EMBL/GenBank/DDBJ whole genome shotgun (WGS) entry which is preliminary data.</text>
</comment>
<dbReference type="InterPro" id="IPR009100">
    <property type="entry name" value="AcylCoA_DH/oxidase_NM_dom_sf"/>
</dbReference>
<keyword evidence="3" id="KW-1185">Reference proteome</keyword>
<reference evidence="2 3" key="1">
    <citation type="submission" date="2023-07" db="EMBL/GenBank/DDBJ databases">
        <title>Sorghum-associated microbial communities from plants grown in Nebraska, USA.</title>
        <authorList>
            <person name="Schachtman D."/>
        </authorList>
    </citation>
    <scope>NUCLEOTIDE SEQUENCE [LARGE SCALE GENOMIC DNA]</scope>
    <source>
        <strain evidence="2 3">DS1316</strain>
    </source>
</reference>
<sequence>MATHCQYSLTPILNESVRFKKMRNDQLSLPEERNQARADQPDRVASVHYLAGRRIIVCGVWHSWVGTAVIASLLSAQFMPVPHIVPLLALLDFFATSIKLARDSRKAEFSELIRSHMSQSAVTALKLDIANKNDMFTASDYLASIDDGREVFVYGEKVLSVATHPVFRNSAQSIARLYSALHALASGDTMTTLRPERLLHTPLLYAGALIRRSTQSGLLETFLPPADCRHD</sequence>
<dbReference type="Gene3D" id="1.10.3140.10">
    <property type="entry name" value="4-hydroxybutyryl-coa dehydratase, domain 1"/>
    <property type="match status" value="1"/>
</dbReference>
<feature type="domain" description="HpaB/PvcC/4-BUDH N-terminal" evidence="1">
    <location>
        <begin position="137"/>
        <end position="196"/>
    </location>
</feature>
<evidence type="ECO:0000313" key="2">
    <source>
        <dbReference type="EMBL" id="MDR6413281.1"/>
    </source>
</evidence>
<dbReference type="Proteomes" id="UP001264340">
    <property type="component" value="Unassembled WGS sequence"/>
</dbReference>
<evidence type="ECO:0000259" key="1">
    <source>
        <dbReference type="Pfam" id="PF11794"/>
    </source>
</evidence>
<dbReference type="SUPFAM" id="SSF56645">
    <property type="entry name" value="Acyl-CoA dehydrogenase NM domain-like"/>
    <property type="match status" value="1"/>
</dbReference>
<protein>
    <recommendedName>
        <fullName evidence="1">HpaB/PvcC/4-BUDH N-terminal domain-containing protein</fullName>
    </recommendedName>
</protein>
<dbReference type="InterPro" id="IPR004925">
    <property type="entry name" value="HpaB/PvcC/4-BUDH"/>
</dbReference>
<evidence type="ECO:0000313" key="3">
    <source>
        <dbReference type="Proteomes" id="UP001264340"/>
    </source>
</evidence>
<dbReference type="PANTHER" id="PTHR36117:SF3">
    <property type="entry name" value="4-HYDROXYPHENYLACETATE 3-MONOOXYGENASE-RELATED"/>
    <property type="match status" value="1"/>
</dbReference>
<organism evidence="2 3">
    <name type="scientific">Paraburkholderia terricola</name>
    <dbReference type="NCBI Taxonomy" id="169427"/>
    <lineage>
        <taxon>Bacteria</taxon>
        <taxon>Pseudomonadati</taxon>
        <taxon>Pseudomonadota</taxon>
        <taxon>Betaproteobacteria</taxon>
        <taxon>Burkholderiales</taxon>
        <taxon>Burkholderiaceae</taxon>
        <taxon>Paraburkholderia</taxon>
    </lineage>
</organism>
<dbReference type="Pfam" id="PF11794">
    <property type="entry name" value="HpaB_N"/>
    <property type="match status" value="1"/>
</dbReference>
<proteinExistence type="predicted"/>
<accession>A0ABU1M2M6</accession>
<dbReference type="PANTHER" id="PTHR36117">
    <property type="entry name" value="4-HYDROXYPHENYLACETATE 3-MONOOXYGENASE-RELATED"/>
    <property type="match status" value="1"/>
</dbReference>
<gene>
    <name evidence="2" type="ORF">J2804_006723</name>
</gene>
<dbReference type="RefSeq" id="WP_310127774.1">
    <property type="nucleotide sequence ID" value="NZ_JAVDRP010000051.1"/>
</dbReference>